<evidence type="ECO:0000256" key="5">
    <source>
        <dbReference type="ARBA" id="ARBA00023004"/>
    </source>
</evidence>
<proteinExistence type="inferred from homology"/>
<evidence type="ECO:0000256" key="2">
    <source>
        <dbReference type="ARBA" id="ARBA00006597"/>
    </source>
</evidence>
<evidence type="ECO:0000313" key="13">
    <source>
        <dbReference type="Proteomes" id="UP001057233"/>
    </source>
</evidence>
<dbReference type="GO" id="GO:0003677">
    <property type="term" value="F:DNA binding"/>
    <property type="evidence" value="ECO:0007669"/>
    <property type="project" value="UniProtKB-KW"/>
</dbReference>
<keyword evidence="8" id="KW-0238">DNA-binding</keyword>
<dbReference type="GO" id="GO:0045892">
    <property type="term" value="P:negative regulation of DNA-templated transcription"/>
    <property type="evidence" value="ECO:0007669"/>
    <property type="project" value="TreeGrafter"/>
</dbReference>
<gene>
    <name evidence="12" type="ORF">Mbo2_039</name>
</gene>
<dbReference type="Pfam" id="PF02467">
    <property type="entry name" value="Whib"/>
    <property type="match status" value="1"/>
</dbReference>
<evidence type="ECO:0000256" key="10">
    <source>
        <dbReference type="ARBA" id="ARBA00023163"/>
    </source>
</evidence>
<keyword evidence="13" id="KW-1185">Reference proteome</keyword>
<evidence type="ECO:0000256" key="3">
    <source>
        <dbReference type="ARBA" id="ARBA00022485"/>
    </source>
</evidence>
<keyword evidence="10" id="KW-0804">Transcription</keyword>
<dbReference type="PROSITE" id="PS51674">
    <property type="entry name" value="4FE4S_WBL"/>
    <property type="match status" value="1"/>
</dbReference>
<keyword evidence="3" id="KW-0004">4Fe-4S</keyword>
<keyword evidence="6" id="KW-0411">Iron-sulfur</keyword>
<feature type="domain" description="4Fe-4S Wbl-type" evidence="11">
    <location>
        <begin position="3"/>
        <end position="62"/>
    </location>
</feature>
<name>A0A9E7LH53_9CAUD</name>
<keyword evidence="7" id="KW-0805">Transcription regulation</keyword>
<evidence type="ECO:0000256" key="4">
    <source>
        <dbReference type="ARBA" id="ARBA00022723"/>
    </source>
</evidence>
<dbReference type="GO" id="GO:0047134">
    <property type="term" value="F:protein-disulfide reductase [NAD(P)H] activity"/>
    <property type="evidence" value="ECO:0007669"/>
    <property type="project" value="TreeGrafter"/>
</dbReference>
<dbReference type="InterPro" id="IPR034768">
    <property type="entry name" value="4FE4S_WBL"/>
</dbReference>
<evidence type="ECO:0000259" key="11">
    <source>
        <dbReference type="PROSITE" id="PS51674"/>
    </source>
</evidence>
<evidence type="ECO:0000256" key="7">
    <source>
        <dbReference type="ARBA" id="ARBA00023015"/>
    </source>
</evidence>
<organism evidence="12 13">
    <name type="scientific">Rhodococcus phage Mbo2</name>
    <dbReference type="NCBI Taxonomy" id="2936911"/>
    <lineage>
        <taxon>Viruses</taxon>
        <taxon>Duplodnaviria</taxon>
        <taxon>Heunggongvirae</taxon>
        <taxon>Uroviricota</taxon>
        <taxon>Caudoviricetes</taxon>
        <taxon>Caudoviricetes incertae sedis</taxon>
        <taxon>Mboduovirus</taxon>
        <taxon>Mboduovirus mbo2</taxon>
    </lineage>
</organism>
<dbReference type="Proteomes" id="UP001057233">
    <property type="component" value="Segment"/>
</dbReference>
<accession>A0A9E7LH53</accession>
<keyword evidence="9" id="KW-1015">Disulfide bond</keyword>
<sequence length="67" mass="7529">MGPRTPDDEDIFFPPKGRGDLTQKAKAICNACPVKKQCESYQGDTGSDYGVWFGTTRSDRSRSKKWL</sequence>
<dbReference type="GO" id="GO:0046872">
    <property type="term" value="F:metal ion binding"/>
    <property type="evidence" value="ECO:0007669"/>
    <property type="project" value="UniProtKB-KW"/>
</dbReference>
<keyword evidence="4" id="KW-0479">Metal-binding</keyword>
<evidence type="ECO:0000256" key="6">
    <source>
        <dbReference type="ARBA" id="ARBA00023014"/>
    </source>
</evidence>
<reference evidence="12" key="1">
    <citation type="submission" date="2022-04" db="EMBL/GenBank/DDBJ databases">
        <authorList>
            <person name="Hwangbo M."/>
            <person name="Wang B."/>
            <person name="Gill J.J."/>
            <person name="Chu K.-H."/>
            <person name="Young R."/>
        </authorList>
    </citation>
    <scope>NUCLEOTIDE SEQUENCE</scope>
</reference>
<comment type="similarity">
    <text evidence="2">Belongs to the WhiB family.</text>
</comment>
<evidence type="ECO:0000256" key="9">
    <source>
        <dbReference type="ARBA" id="ARBA00023157"/>
    </source>
</evidence>
<evidence type="ECO:0000256" key="1">
    <source>
        <dbReference type="ARBA" id="ARBA00001966"/>
    </source>
</evidence>
<keyword evidence="5" id="KW-0408">Iron</keyword>
<evidence type="ECO:0000313" key="12">
    <source>
        <dbReference type="EMBL" id="URG17409.1"/>
    </source>
</evidence>
<dbReference type="InterPro" id="IPR003482">
    <property type="entry name" value="Whib"/>
</dbReference>
<evidence type="ECO:0000256" key="8">
    <source>
        <dbReference type="ARBA" id="ARBA00023125"/>
    </source>
</evidence>
<protein>
    <submittedName>
        <fullName evidence="12">WhiB-like transcriptional regulator</fullName>
    </submittedName>
</protein>
<comment type="cofactor">
    <cofactor evidence="1">
        <name>[4Fe-4S] cluster</name>
        <dbReference type="ChEBI" id="CHEBI:49883"/>
    </cofactor>
</comment>
<dbReference type="PANTHER" id="PTHR38839">
    <property type="entry name" value="TRANSCRIPTIONAL REGULATOR WHID-RELATED"/>
    <property type="match status" value="1"/>
</dbReference>
<dbReference type="EMBL" id="ON191531">
    <property type="protein sequence ID" value="URG17409.1"/>
    <property type="molecule type" value="Genomic_DNA"/>
</dbReference>
<dbReference type="GO" id="GO:0051539">
    <property type="term" value="F:4 iron, 4 sulfur cluster binding"/>
    <property type="evidence" value="ECO:0007669"/>
    <property type="project" value="UniProtKB-KW"/>
</dbReference>